<proteinExistence type="inferred from homology"/>
<dbReference type="Pfam" id="PF00119">
    <property type="entry name" value="ATP-synt_A"/>
    <property type="match status" value="1"/>
</dbReference>
<dbReference type="GO" id="GO:0015078">
    <property type="term" value="F:proton transmembrane transporter activity"/>
    <property type="evidence" value="ECO:0007669"/>
    <property type="project" value="InterPro"/>
</dbReference>
<dbReference type="Gene3D" id="1.20.120.220">
    <property type="entry name" value="ATP synthase, F0 complex, subunit A"/>
    <property type="match status" value="1"/>
</dbReference>
<dbReference type="PRINTS" id="PR00123">
    <property type="entry name" value="ATPASEA"/>
</dbReference>
<evidence type="ECO:0000313" key="13">
    <source>
        <dbReference type="EMBL" id="QBL76385.1"/>
    </source>
</evidence>
<evidence type="ECO:0000256" key="12">
    <source>
        <dbReference type="ARBA" id="ARBA00074744"/>
    </source>
</evidence>
<geneLocation type="chloroplast" evidence="13"/>
<keyword evidence="9" id="KW-0406">Ion transport</keyword>
<comment type="subcellular location">
    <subcellularLocation>
        <location evidence="1">Membrane</location>
        <topology evidence="1">Multi-pass membrane protein</topology>
    </subcellularLocation>
    <subcellularLocation>
        <location evidence="2">Plastid</location>
    </subcellularLocation>
</comment>
<keyword evidence="11" id="KW-0066">ATP synthesis</keyword>
<comment type="similarity">
    <text evidence="3">Belongs to the ATPase A chain family.</text>
</comment>
<name>A0A482CHD8_9TRAC</name>
<dbReference type="CDD" id="cd00310">
    <property type="entry name" value="ATP-synt_Fo_a_6"/>
    <property type="match status" value="1"/>
</dbReference>
<evidence type="ECO:0000256" key="4">
    <source>
        <dbReference type="ARBA" id="ARBA00022448"/>
    </source>
</evidence>
<evidence type="ECO:0000256" key="5">
    <source>
        <dbReference type="ARBA" id="ARBA00022547"/>
    </source>
</evidence>
<dbReference type="PANTHER" id="PTHR42823">
    <property type="entry name" value="ATP SYNTHASE SUBUNIT A, CHLOROPLASTIC"/>
    <property type="match status" value="1"/>
</dbReference>
<keyword evidence="13" id="KW-0150">Chloroplast</keyword>
<dbReference type="GO" id="GO:0015986">
    <property type="term" value="P:proton motive force-driven ATP synthesis"/>
    <property type="evidence" value="ECO:0007669"/>
    <property type="project" value="InterPro"/>
</dbReference>
<reference evidence="13" key="1">
    <citation type="journal article" date="2019" name="J. ISSAAS">
        <title>The Unique Evolutionary Trajectory 1 and Dynamic Conformations of DR and IR/DR-coexisting Plastomes of the Early Vascular Plant Selaginellaceae (Lycophyte).</title>
        <authorList>
            <person name="Zhang H.-R."/>
            <person name="Xiang Q.-P."/>
            <person name="Zhang X.-C."/>
        </authorList>
    </citation>
    <scope>NUCLEOTIDE SEQUENCE</scope>
</reference>
<dbReference type="InterPro" id="IPR035908">
    <property type="entry name" value="F0_ATP_A_sf"/>
</dbReference>
<evidence type="ECO:0000256" key="9">
    <source>
        <dbReference type="ARBA" id="ARBA00023065"/>
    </source>
</evidence>
<organism evidence="13">
    <name type="scientific">Selaginella tamariscina</name>
    <dbReference type="NCBI Taxonomy" id="137178"/>
    <lineage>
        <taxon>Eukaryota</taxon>
        <taxon>Viridiplantae</taxon>
        <taxon>Streptophyta</taxon>
        <taxon>Embryophyta</taxon>
        <taxon>Tracheophyta</taxon>
        <taxon>Lycopodiopsida</taxon>
        <taxon>Selaginellales</taxon>
        <taxon>Selaginellaceae</taxon>
        <taxon>Selaginella</taxon>
    </lineage>
</organism>
<dbReference type="GO" id="GO:0045259">
    <property type="term" value="C:proton-transporting ATP synthase complex"/>
    <property type="evidence" value="ECO:0007669"/>
    <property type="project" value="UniProtKB-KW"/>
</dbReference>
<evidence type="ECO:0000256" key="6">
    <source>
        <dbReference type="ARBA" id="ARBA00022692"/>
    </source>
</evidence>
<dbReference type="RefSeq" id="YP_009589802.1">
    <property type="nucleotide sequence ID" value="NC_041646.1"/>
</dbReference>
<evidence type="ECO:0000256" key="1">
    <source>
        <dbReference type="ARBA" id="ARBA00004141"/>
    </source>
</evidence>
<keyword evidence="6" id="KW-0812">Transmembrane</keyword>
<keyword evidence="7" id="KW-0375">Hydrogen ion transport</keyword>
<evidence type="ECO:0000256" key="3">
    <source>
        <dbReference type="ARBA" id="ARBA00006810"/>
    </source>
</evidence>
<accession>A0A482CHD8</accession>
<keyword evidence="8" id="KW-1133">Transmembrane helix</keyword>
<keyword evidence="4" id="KW-0813">Transport</keyword>
<dbReference type="EMBL" id="MH598537">
    <property type="protein sequence ID" value="QBL76385.1"/>
    <property type="molecule type" value="Genomic_DNA"/>
</dbReference>
<evidence type="ECO:0000256" key="8">
    <source>
        <dbReference type="ARBA" id="ARBA00022989"/>
    </source>
</evidence>
<dbReference type="InterPro" id="IPR000568">
    <property type="entry name" value="ATP_synth_F0_asu"/>
</dbReference>
<dbReference type="PANTHER" id="PTHR42823:SF3">
    <property type="entry name" value="ATP SYNTHASE SUBUNIT A, CHLOROPLASTIC"/>
    <property type="match status" value="1"/>
</dbReference>
<sequence length="250" mass="26802">MHIEAYLSTITAFRDLYGVSGAEAGQHSYRQMGGLQVHGQVLITPRVVITIPPGLALLGTRRDLRTVPSGSQNIAEYVLEFPRDLARTRIGEGYRSRVPFIGTMSLFISVPNRSGAPIPRRIPEPPHGELAAPTNDINTTVAPALPTSAAHFYAGLRKKGSSYFGKHMQPTPILLPINILEDSTKPPSPSSRLLGNILADESVVAAPIPPVPPVVPTPTMLLGLFTSAIQAPIFATPAAAYIGEPMEDHH</sequence>
<evidence type="ECO:0000256" key="11">
    <source>
        <dbReference type="ARBA" id="ARBA00023310"/>
    </source>
</evidence>
<evidence type="ECO:0000256" key="7">
    <source>
        <dbReference type="ARBA" id="ARBA00022781"/>
    </source>
</evidence>
<dbReference type="InterPro" id="IPR045082">
    <property type="entry name" value="ATP_syn_F0_a_bact/chloroplast"/>
</dbReference>
<dbReference type="GeneID" id="39721717"/>
<dbReference type="SUPFAM" id="SSF81336">
    <property type="entry name" value="F1F0 ATP synthase subunit A"/>
    <property type="match status" value="1"/>
</dbReference>
<evidence type="ECO:0000256" key="2">
    <source>
        <dbReference type="ARBA" id="ARBA00004474"/>
    </source>
</evidence>
<keyword evidence="10" id="KW-0472">Membrane</keyword>
<evidence type="ECO:0000256" key="10">
    <source>
        <dbReference type="ARBA" id="ARBA00023136"/>
    </source>
</evidence>
<dbReference type="AlphaFoldDB" id="A0A482CHD8"/>
<gene>
    <name evidence="13" type="primary">atpI</name>
</gene>
<dbReference type="GO" id="GO:0009536">
    <property type="term" value="C:plastid"/>
    <property type="evidence" value="ECO:0007669"/>
    <property type="project" value="UniProtKB-SubCell"/>
</dbReference>
<protein>
    <recommendedName>
        <fullName evidence="12">ATP synthase subunit a, chloroplastic</fullName>
    </recommendedName>
</protein>
<dbReference type="FunFam" id="1.20.120.220:FF:000001">
    <property type="entry name" value="ATP synthase subunit a, chloroplastic"/>
    <property type="match status" value="1"/>
</dbReference>
<keyword evidence="5" id="KW-0138">CF(0)</keyword>
<keyword evidence="13" id="KW-0934">Plastid</keyword>